<dbReference type="Gene3D" id="3.30.70.270">
    <property type="match status" value="1"/>
</dbReference>
<reference evidence="4" key="1">
    <citation type="submission" date="2022-07" db="EMBL/GenBank/DDBJ databases">
        <title>Complete genome of Vibrio japonicus strain JCM 31412T and phylogenomic assessment of the Nereis clade of the genus Vibrio.</title>
        <authorList>
            <person name="Shlafstein M.D."/>
            <person name="Emsley S.A."/>
            <person name="Ushijima B."/>
            <person name="Videau P."/>
            <person name="Saw J.H."/>
        </authorList>
    </citation>
    <scope>NUCLEOTIDE SEQUENCE</scope>
    <source>
        <strain evidence="4">JCM 31412</strain>
    </source>
</reference>
<protein>
    <recommendedName>
        <fullName evidence="1">diguanylate cyclase</fullName>
        <ecNumber evidence="1">2.7.7.65</ecNumber>
    </recommendedName>
</protein>
<dbReference type="PROSITE" id="PS50887">
    <property type="entry name" value="GGDEF"/>
    <property type="match status" value="1"/>
</dbReference>
<dbReference type="Pfam" id="PF00990">
    <property type="entry name" value="GGDEF"/>
    <property type="match status" value="1"/>
</dbReference>
<dbReference type="PANTHER" id="PTHR45138">
    <property type="entry name" value="REGULATORY COMPONENTS OF SENSORY TRANSDUCTION SYSTEM"/>
    <property type="match status" value="1"/>
</dbReference>
<dbReference type="Gene3D" id="3.30.450.40">
    <property type="match status" value="1"/>
</dbReference>
<name>A0ABY5LMR5_9VIBR</name>
<proteinExistence type="predicted"/>
<evidence type="ECO:0000313" key="4">
    <source>
        <dbReference type="EMBL" id="UUM32088.1"/>
    </source>
</evidence>
<dbReference type="InterPro" id="IPR029016">
    <property type="entry name" value="GAF-like_dom_sf"/>
</dbReference>
<evidence type="ECO:0000313" key="5">
    <source>
        <dbReference type="Proteomes" id="UP001058602"/>
    </source>
</evidence>
<comment type="catalytic activity">
    <reaction evidence="2">
        <text>2 GTP = 3',3'-c-di-GMP + 2 diphosphate</text>
        <dbReference type="Rhea" id="RHEA:24898"/>
        <dbReference type="ChEBI" id="CHEBI:33019"/>
        <dbReference type="ChEBI" id="CHEBI:37565"/>
        <dbReference type="ChEBI" id="CHEBI:58805"/>
        <dbReference type="EC" id="2.7.7.65"/>
    </reaction>
</comment>
<evidence type="ECO:0000256" key="1">
    <source>
        <dbReference type="ARBA" id="ARBA00012528"/>
    </source>
</evidence>
<accession>A0ABY5LMR5</accession>
<evidence type="ECO:0000256" key="2">
    <source>
        <dbReference type="ARBA" id="ARBA00034247"/>
    </source>
</evidence>
<gene>
    <name evidence="4" type="ORF">NP165_17470</name>
</gene>
<dbReference type="EMBL" id="CP102097">
    <property type="protein sequence ID" value="UUM32088.1"/>
    <property type="molecule type" value="Genomic_DNA"/>
</dbReference>
<dbReference type="CDD" id="cd01949">
    <property type="entry name" value="GGDEF"/>
    <property type="match status" value="1"/>
</dbReference>
<dbReference type="SMART" id="SM00267">
    <property type="entry name" value="GGDEF"/>
    <property type="match status" value="1"/>
</dbReference>
<dbReference type="SUPFAM" id="SSF55073">
    <property type="entry name" value="Nucleotide cyclase"/>
    <property type="match status" value="1"/>
</dbReference>
<feature type="domain" description="GGDEF" evidence="3">
    <location>
        <begin position="563"/>
        <end position="700"/>
    </location>
</feature>
<dbReference type="EC" id="2.7.7.65" evidence="1"/>
<dbReference type="NCBIfam" id="TIGR00254">
    <property type="entry name" value="GGDEF"/>
    <property type="match status" value="1"/>
</dbReference>
<dbReference type="RefSeq" id="WP_257085808.1">
    <property type="nucleotide sequence ID" value="NZ_CP102097.1"/>
</dbReference>
<sequence length="700" mass="80514">MYSRKFLKKILAARNQRLLAQLLIQYVEEQLQTDRICIFHQRRESKQSHILYGNSPSHSIELFSDIFWNWASQFDMSDGLIPMVSNTDHENAFEQRGETSYLFVLDHHPEIRTCMVVEHVAIGLNEEVTQRIEIEVLQMFAARWQCVRAESEVAKQFRERDSKEAQYLDVIKQREHFIDHMRRVQQAALEIANPYDLDDFYRMAVETVRNKLGFDRAAFMLLDIKKRCFSGTYGTDELGNTVSEHQTQYDLHQLDSKYVDALLEGQTHLLIEEDAPLYTAGVVVGQGWNGMLILRNGEEIIGWLALDNYIYREPVTAYQKQMLEAFGALLSQIYIRKRQEQNVRMLHASMVELSRCMTVSDVCKSAVTFAITKLGIDRFAVFLTDENCTYMQGTWGTDVEGNVVDESYYHCETVNCDIVNAARINPNDVVFEESVSIYHDFHVVGFGWTAMTLLVDQNGMPIAFIAADNLLKRTPLTLQLREVIRMFASNITEVLLRVTAQEAIHELNEHLEREVKIRTHELQKANERLELMAKMDPLTRLGNRRMFEALLEDVCLESQSRSYHYGLILVDLDHFGLYNNHYGHMQGDIALMRVGSILQNYTQSESEVFCRIGGEEFALLVSNQDESSVAQLAESVRRSIENEKIPHKLNTSSTYLTASVGYAVKALERESFNFDDLYEEADKALYKAKENGRNSVVGAA</sequence>
<keyword evidence="5" id="KW-1185">Reference proteome</keyword>
<dbReference type="InterPro" id="IPR029787">
    <property type="entry name" value="Nucleotide_cyclase"/>
</dbReference>
<organism evidence="4 5">
    <name type="scientific">Vibrio japonicus</name>
    <dbReference type="NCBI Taxonomy" id="1824638"/>
    <lineage>
        <taxon>Bacteria</taxon>
        <taxon>Pseudomonadati</taxon>
        <taxon>Pseudomonadota</taxon>
        <taxon>Gammaproteobacteria</taxon>
        <taxon>Vibrionales</taxon>
        <taxon>Vibrionaceae</taxon>
        <taxon>Vibrio</taxon>
    </lineage>
</organism>
<evidence type="ECO:0000259" key="3">
    <source>
        <dbReference type="PROSITE" id="PS50887"/>
    </source>
</evidence>
<dbReference type="SUPFAM" id="SSF55781">
    <property type="entry name" value="GAF domain-like"/>
    <property type="match status" value="1"/>
</dbReference>
<dbReference type="PANTHER" id="PTHR45138:SF9">
    <property type="entry name" value="DIGUANYLATE CYCLASE DGCM-RELATED"/>
    <property type="match status" value="1"/>
</dbReference>
<dbReference type="InterPro" id="IPR050469">
    <property type="entry name" value="Diguanylate_Cyclase"/>
</dbReference>
<dbReference type="InterPro" id="IPR043128">
    <property type="entry name" value="Rev_trsase/Diguanyl_cyclase"/>
</dbReference>
<dbReference type="Proteomes" id="UP001058602">
    <property type="component" value="Chromosome 2"/>
</dbReference>
<dbReference type="InterPro" id="IPR000160">
    <property type="entry name" value="GGDEF_dom"/>
</dbReference>